<keyword evidence="3" id="KW-1185">Reference proteome</keyword>
<organism evidence="2 3">
    <name type="scientific">Novimethylophilus kurashikiensis</name>
    <dbReference type="NCBI Taxonomy" id="1825523"/>
    <lineage>
        <taxon>Bacteria</taxon>
        <taxon>Pseudomonadati</taxon>
        <taxon>Pseudomonadota</taxon>
        <taxon>Betaproteobacteria</taxon>
        <taxon>Nitrosomonadales</taxon>
        <taxon>Methylophilaceae</taxon>
        <taxon>Novimethylophilus</taxon>
    </lineage>
</organism>
<gene>
    <name evidence="2" type="ORF">NMK_2993</name>
</gene>
<proteinExistence type="predicted"/>
<dbReference type="AlphaFoldDB" id="A0A2R5FAY1"/>
<evidence type="ECO:0000313" key="3">
    <source>
        <dbReference type="Proteomes" id="UP000245081"/>
    </source>
</evidence>
<feature type="region of interest" description="Disordered" evidence="1">
    <location>
        <begin position="19"/>
        <end position="43"/>
    </location>
</feature>
<evidence type="ECO:0000256" key="1">
    <source>
        <dbReference type="SAM" id="MobiDB-lite"/>
    </source>
</evidence>
<protein>
    <submittedName>
        <fullName evidence="2">ATPase P</fullName>
    </submittedName>
</protein>
<evidence type="ECO:0000313" key="2">
    <source>
        <dbReference type="EMBL" id="GBG15386.1"/>
    </source>
</evidence>
<dbReference type="OrthoDB" id="8781373at2"/>
<accession>A0A2R5FAY1</accession>
<dbReference type="Proteomes" id="UP000245081">
    <property type="component" value="Unassembled WGS sequence"/>
</dbReference>
<sequence length="68" mass="7936">MTRWTPEARRLQSELIRRWKPWQQSTGPKTSEGKAVVSQNGYKGGLRQQLRELSKLLREQKKSLENVG</sequence>
<comment type="caution">
    <text evidence="2">The sequence shown here is derived from an EMBL/GenBank/DDBJ whole genome shotgun (WGS) entry which is preliminary data.</text>
</comment>
<dbReference type="EMBL" id="BDOQ01000018">
    <property type="protein sequence ID" value="GBG15386.1"/>
    <property type="molecule type" value="Genomic_DNA"/>
</dbReference>
<reference evidence="2 3" key="1">
    <citation type="journal article" date="2018" name="Environ. Microbiol.">
        <title>Isolation and genomic characterization of Novimethylophilus kurashikiensis gen. nov. sp. nov., a new lanthanide-dependent methylotrophic species of Methylophilaceae.</title>
        <authorList>
            <person name="Lv H."/>
            <person name="Sahin N."/>
            <person name="Tani A."/>
        </authorList>
    </citation>
    <scope>NUCLEOTIDE SEQUENCE [LARGE SCALE GENOMIC DNA]</scope>
    <source>
        <strain evidence="2 3">La2-4</strain>
    </source>
</reference>
<name>A0A2R5FAY1_9PROT</name>